<dbReference type="PANTHER" id="PTHR33608">
    <property type="entry name" value="BLL2464 PROTEIN"/>
    <property type="match status" value="1"/>
</dbReference>
<dbReference type="RefSeq" id="WP_101271245.1">
    <property type="nucleotide sequence ID" value="NZ_NWTK01000022.1"/>
</dbReference>
<reference evidence="2 3" key="1">
    <citation type="submission" date="2017-09" db="EMBL/GenBank/DDBJ databases">
        <title>Biodiversity and function of Thalassospira species in the particle-attached aromatic-hydrocarbon-degrading consortia from the surface seawater of the South China Sea.</title>
        <authorList>
            <person name="Dong C."/>
            <person name="Liu R."/>
            <person name="Shao Z."/>
        </authorList>
    </citation>
    <scope>NUCLEOTIDE SEQUENCE [LARGE SCALE GENOMIC DNA]</scope>
    <source>
        <strain evidence="2 3">CSC1P2</strain>
    </source>
</reference>
<feature type="domain" description="DUF58" evidence="1">
    <location>
        <begin position="54"/>
        <end position="242"/>
    </location>
</feature>
<comment type="caution">
    <text evidence="2">The sequence shown here is derived from an EMBL/GenBank/DDBJ whole genome shotgun (WGS) entry which is preliminary data.</text>
</comment>
<dbReference type="EMBL" id="NWTK01000022">
    <property type="protein sequence ID" value="PKR48511.1"/>
    <property type="molecule type" value="Genomic_DNA"/>
</dbReference>
<organism evidence="2 3">
    <name type="scientific">Thalassospira marina</name>
    <dbReference type="NCBI Taxonomy" id="2048283"/>
    <lineage>
        <taxon>Bacteria</taxon>
        <taxon>Pseudomonadati</taxon>
        <taxon>Pseudomonadota</taxon>
        <taxon>Alphaproteobacteria</taxon>
        <taxon>Rhodospirillales</taxon>
        <taxon>Thalassospiraceae</taxon>
        <taxon>Thalassospira</taxon>
    </lineage>
</organism>
<dbReference type="PANTHER" id="PTHR33608:SF6">
    <property type="entry name" value="BLL2464 PROTEIN"/>
    <property type="match status" value="1"/>
</dbReference>
<accession>A0A2N3KD91</accession>
<evidence type="ECO:0000259" key="1">
    <source>
        <dbReference type="Pfam" id="PF01882"/>
    </source>
</evidence>
<gene>
    <name evidence="2" type="ORF">COO20_24160</name>
</gene>
<proteinExistence type="predicted"/>
<evidence type="ECO:0000313" key="2">
    <source>
        <dbReference type="EMBL" id="PKR48511.1"/>
    </source>
</evidence>
<dbReference type="Pfam" id="PF01882">
    <property type="entry name" value="DUF58"/>
    <property type="match status" value="1"/>
</dbReference>
<dbReference type="AlphaFoldDB" id="A0A2N3KD91"/>
<dbReference type="InterPro" id="IPR002881">
    <property type="entry name" value="DUF58"/>
</dbReference>
<dbReference type="Proteomes" id="UP000233597">
    <property type="component" value="Unassembled WGS sequence"/>
</dbReference>
<name>A0A2N3KD91_9PROT</name>
<protein>
    <submittedName>
        <fullName evidence="2">DUF58 domain-containing protein</fullName>
    </submittedName>
</protein>
<dbReference type="OrthoDB" id="9794556at2"/>
<evidence type="ECO:0000313" key="3">
    <source>
        <dbReference type="Proteomes" id="UP000233597"/>
    </source>
</evidence>
<sequence>MVPARNLPDQIAAARSLAARLPQLVDESRRLATALRSGLHGNRKVGPGSDFWQFRPYVAGDPTGQIDWRRSARSDNTFIRQTEWQASHTYWIWPVFGSSAFWASEEKYRPKADRMMVMALALADLLLRNGETVGAFDAPHTRVTVHDQLQKLGHAMLSAPDNADRGISTIHPGRRHSVLILGDFLEYAAPDQSPATALRRLAHNQNDGALIQVLDPAECTPEFTGRIDFTDGNDNLLLHSEKFEDQHAEFARRSLRWRARIRDATMASQWLYDLHVTTESPSQTLLALYQHITERPLRNGGGPATGNARGRPA</sequence>